<feature type="region of interest" description="Disordered" evidence="1">
    <location>
        <begin position="207"/>
        <end position="268"/>
    </location>
</feature>
<evidence type="ECO:0000256" key="1">
    <source>
        <dbReference type="SAM" id="MobiDB-lite"/>
    </source>
</evidence>
<feature type="compositionally biased region" description="Acidic residues" evidence="1">
    <location>
        <begin position="173"/>
        <end position="189"/>
    </location>
</feature>
<accession>A0A218YYC6</accession>
<evidence type="ECO:0000313" key="3">
    <source>
        <dbReference type="Proteomes" id="UP000242519"/>
    </source>
</evidence>
<dbReference type="AlphaFoldDB" id="A0A218YYC6"/>
<protein>
    <submittedName>
        <fullName evidence="2">Leucine rich repeat family protein</fullName>
    </submittedName>
</protein>
<comment type="caution">
    <text evidence="2">The sequence shown here is derived from an EMBL/GenBank/DDBJ whole genome shotgun (WGS) entry which is preliminary data.</text>
</comment>
<name>A0A218YYC6_9HELO</name>
<proteinExistence type="predicted"/>
<reference evidence="2 3" key="1">
    <citation type="submission" date="2017-04" db="EMBL/GenBank/DDBJ databases">
        <title>Draft genome sequence of Marssonina coronaria NL1: causal agent of apple blotch.</title>
        <authorList>
            <person name="Cheng Q."/>
        </authorList>
    </citation>
    <scope>NUCLEOTIDE SEQUENCE [LARGE SCALE GENOMIC DNA]</scope>
    <source>
        <strain evidence="2 3">NL1</strain>
    </source>
</reference>
<dbReference type="InParanoid" id="A0A218YYC6"/>
<sequence length="268" mass="28842">MHFSSLETFFPEAGRPWLCTPTHSSTFPSKGRAAKNPRGNVTPYFSGFSSGSRLTLGPAAVGVQGTGTYDWVALPPAPKKDGFSHESHQIRATKISRVEGDGISFRSRENEITEPLLTLARPPSAGNGRGRARWYYPAGPVQSCAAVEPASTSLGSTGDPWVEESSLPTTTFPDDDPSPSDDDFPDDDDLPRRRLLSLRLLPLRRLPLPDGAGALSPDDANKRPGLGSLDTTIARRSTSGCFPADDRPGRFRGPANPSGRRLRTNKTS</sequence>
<organism evidence="2 3">
    <name type="scientific">Diplocarpon coronariae</name>
    <dbReference type="NCBI Taxonomy" id="2795749"/>
    <lineage>
        <taxon>Eukaryota</taxon>
        <taxon>Fungi</taxon>
        <taxon>Dikarya</taxon>
        <taxon>Ascomycota</taxon>
        <taxon>Pezizomycotina</taxon>
        <taxon>Leotiomycetes</taxon>
        <taxon>Helotiales</taxon>
        <taxon>Drepanopezizaceae</taxon>
        <taxon>Diplocarpon</taxon>
    </lineage>
</organism>
<feature type="region of interest" description="Disordered" evidence="1">
    <location>
        <begin position="149"/>
        <end position="190"/>
    </location>
</feature>
<evidence type="ECO:0000313" key="2">
    <source>
        <dbReference type="EMBL" id="OWP00482.1"/>
    </source>
</evidence>
<gene>
    <name evidence="2" type="ORF">B2J93_338</name>
</gene>
<feature type="compositionally biased region" description="Polar residues" evidence="1">
    <location>
        <begin position="229"/>
        <end position="240"/>
    </location>
</feature>
<keyword evidence="3" id="KW-1185">Reference proteome</keyword>
<dbReference type="Proteomes" id="UP000242519">
    <property type="component" value="Unassembled WGS sequence"/>
</dbReference>
<dbReference type="EMBL" id="MZNU01000319">
    <property type="protein sequence ID" value="OWP00482.1"/>
    <property type="molecule type" value="Genomic_DNA"/>
</dbReference>